<dbReference type="AlphaFoldDB" id="A0A9D1TPU6"/>
<dbReference type="SUPFAM" id="SSF48452">
    <property type="entry name" value="TPR-like"/>
    <property type="match status" value="1"/>
</dbReference>
<feature type="transmembrane region" description="Helical" evidence="1">
    <location>
        <begin position="40"/>
        <end position="61"/>
    </location>
</feature>
<evidence type="ECO:0008006" key="4">
    <source>
        <dbReference type="Google" id="ProtNLM"/>
    </source>
</evidence>
<evidence type="ECO:0000256" key="1">
    <source>
        <dbReference type="SAM" id="Phobius"/>
    </source>
</evidence>
<keyword evidence="1" id="KW-0472">Membrane</keyword>
<sequence>MPRVENKPLSADPGLMGNIQSEVAVENRPLLDFIISKSKFLVGIVVLLVVALLGTAVYRYVEGSQRETTLEELARIMQRPADARQIADIEALGRDCPSSMRTAVSVALVQSALTQGLRDKAEEGYAQVASADFDSPTGLAAALNQAGMLMGSGKYAEGVRIVQSLLPRLGQQSGVQARMMLAEGAFRAGQYDLAASTFEELAGTVPVQLDKDYCAARAGEIRAIAKAEQAEKSEQ</sequence>
<reference evidence="2" key="2">
    <citation type="submission" date="2021-04" db="EMBL/GenBank/DDBJ databases">
        <authorList>
            <person name="Gilroy R."/>
        </authorList>
    </citation>
    <scope>NUCLEOTIDE SEQUENCE</scope>
    <source>
        <strain evidence="2">ChiHecec2B26-446</strain>
    </source>
</reference>
<dbReference type="Proteomes" id="UP000886752">
    <property type="component" value="Unassembled WGS sequence"/>
</dbReference>
<dbReference type="InterPro" id="IPR011990">
    <property type="entry name" value="TPR-like_helical_dom_sf"/>
</dbReference>
<comment type="caution">
    <text evidence="2">The sequence shown here is derived from an EMBL/GenBank/DDBJ whole genome shotgun (WGS) entry which is preliminary data.</text>
</comment>
<organism evidence="2 3">
    <name type="scientific">Candidatus Desulfovibrio intestinipullorum</name>
    <dbReference type="NCBI Taxonomy" id="2838536"/>
    <lineage>
        <taxon>Bacteria</taxon>
        <taxon>Pseudomonadati</taxon>
        <taxon>Thermodesulfobacteriota</taxon>
        <taxon>Desulfovibrionia</taxon>
        <taxon>Desulfovibrionales</taxon>
        <taxon>Desulfovibrionaceae</taxon>
        <taxon>Desulfovibrio</taxon>
    </lineage>
</organism>
<keyword evidence="1" id="KW-0812">Transmembrane</keyword>
<name>A0A9D1TPU6_9BACT</name>
<accession>A0A9D1TPU6</accession>
<protein>
    <recommendedName>
        <fullName evidence="4">Tetratricopeptide repeat-like domain-containing protein</fullName>
    </recommendedName>
</protein>
<evidence type="ECO:0000313" key="3">
    <source>
        <dbReference type="Proteomes" id="UP000886752"/>
    </source>
</evidence>
<reference evidence="2" key="1">
    <citation type="journal article" date="2021" name="PeerJ">
        <title>Extensive microbial diversity within the chicken gut microbiome revealed by metagenomics and culture.</title>
        <authorList>
            <person name="Gilroy R."/>
            <person name="Ravi A."/>
            <person name="Getino M."/>
            <person name="Pursley I."/>
            <person name="Horton D.L."/>
            <person name="Alikhan N.F."/>
            <person name="Baker D."/>
            <person name="Gharbi K."/>
            <person name="Hall N."/>
            <person name="Watson M."/>
            <person name="Adriaenssens E.M."/>
            <person name="Foster-Nyarko E."/>
            <person name="Jarju S."/>
            <person name="Secka A."/>
            <person name="Antonio M."/>
            <person name="Oren A."/>
            <person name="Chaudhuri R.R."/>
            <person name="La Ragione R."/>
            <person name="Hildebrand F."/>
            <person name="Pallen M.J."/>
        </authorList>
    </citation>
    <scope>NUCLEOTIDE SEQUENCE</scope>
    <source>
        <strain evidence="2">ChiHecec2B26-446</strain>
    </source>
</reference>
<proteinExistence type="predicted"/>
<gene>
    <name evidence="2" type="ORF">H9894_06135</name>
</gene>
<keyword evidence="1" id="KW-1133">Transmembrane helix</keyword>
<dbReference type="EMBL" id="DXHV01000060">
    <property type="protein sequence ID" value="HIW00754.1"/>
    <property type="molecule type" value="Genomic_DNA"/>
</dbReference>
<evidence type="ECO:0000313" key="2">
    <source>
        <dbReference type="EMBL" id="HIW00754.1"/>
    </source>
</evidence>
<dbReference type="Gene3D" id="1.25.40.10">
    <property type="entry name" value="Tetratricopeptide repeat domain"/>
    <property type="match status" value="1"/>
</dbReference>